<dbReference type="Gene3D" id="1.20.1560.10">
    <property type="entry name" value="ABC transporter type 1, transmembrane domain"/>
    <property type="match status" value="1"/>
</dbReference>
<evidence type="ECO:0000256" key="4">
    <source>
        <dbReference type="ARBA" id="ARBA00023136"/>
    </source>
</evidence>
<dbReference type="Proteomes" id="UP000053831">
    <property type="component" value="Unassembled WGS sequence"/>
</dbReference>
<dbReference type="InterPro" id="IPR011527">
    <property type="entry name" value="ABC1_TM_dom"/>
</dbReference>
<comment type="subcellular location">
    <subcellularLocation>
        <location evidence="1">Membrane</location>
        <topology evidence="1">Multi-pass membrane protein</topology>
    </subcellularLocation>
</comment>
<evidence type="ECO:0000256" key="2">
    <source>
        <dbReference type="ARBA" id="ARBA00022692"/>
    </source>
</evidence>
<name>A0A0M9VWP5_ESCWE</name>
<dbReference type="GO" id="GO:0016020">
    <property type="term" value="C:membrane"/>
    <property type="evidence" value="ECO:0007669"/>
    <property type="project" value="UniProtKB-SubCell"/>
</dbReference>
<dbReference type="SUPFAM" id="SSF52540">
    <property type="entry name" value="P-loop containing nucleoside triphosphate hydrolases"/>
    <property type="match status" value="1"/>
</dbReference>
<dbReference type="Pfam" id="PF00664">
    <property type="entry name" value="ABC_membrane"/>
    <property type="match status" value="1"/>
</dbReference>
<dbReference type="PROSITE" id="PS50893">
    <property type="entry name" value="ABC_TRANSPORTER_2"/>
    <property type="match status" value="1"/>
</dbReference>
<organism evidence="8 9">
    <name type="scientific">Escovopsis weberi</name>
    <dbReference type="NCBI Taxonomy" id="150374"/>
    <lineage>
        <taxon>Eukaryota</taxon>
        <taxon>Fungi</taxon>
        <taxon>Dikarya</taxon>
        <taxon>Ascomycota</taxon>
        <taxon>Pezizomycotina</taxon>
        <taxon>Sordariomycetes</taxon>
        <taxon>Hypocreomycetidae</taxon>
        <taxon>Hypocreales</taxon>
        <taxon>Hypocreaceae</taxon>
        <taxon>Escovopsis</taxon>
    </lineage>
</organism>
<evidence type="ECO:0000313" key="9">
    <source>
        <dbReference type="Proteomes" id="UP000053831"/>
    </source>
</evidence>
<keyword evidence="2 5" id="KW-0812">Transmembrane</keyword>
<evidence type="ECO:0000256" key="5">
    <source>
        <dbReference type="SAM" id="Phobius"/>
    </source>
</evidence>
<reference evidence="8 9" key="1">
    <citation type="submission" date="2015-07" db="EMBL/GenBank/DDBJ databases">
        <title>The genome of the fungus Escovopsis weberi, a specialized disease agent of ant agriculture.</title>
        <authorList>
            <person name="de Man T.J."/>
            <person name="Stajich J.E."/>
            <person name="Kubicek C.P."/>
            <person name="Chenthamara K."/>
            <person name="Atanasova L."/>
            <person name="Druzhinina I.S."/>
            <person name="Birnbaum S."/>
            <person name="Barribeau S.M."/>
            <person name="Teiling C."/>
            <person name="Suen G."/>
            <person name="Currie C."/>
            <person name="Gerardo N.M."/>
        </authorList>
    </citation>
    <scope>NUCLEOTIDE SEQUENCE [LARGE SCALE GENOMIC DNA]</scope>
</reference>
<accession>A0A0M9VWP5</accession>
<dbReference type="AlphaFoldDB" id="A0A0M9VWP5"/>
<feature type="transmembrane region" description="Helical" evidence="5">
    <location>
        <begin position="96"/>
        <end position="121"/>
    </location>
</feature>
<proteinExistence type="predicted"/>
<dbReference type="PROSITE" id="PS50929">
    <property type="entry name" value="ABC_TM1F"/>
    <property type="match status" value="1"/>
</dbReference>
<dbReference type="Gene3D" id="3.40.50.300">
    <property type="entry name" value="P-loop containing nucleotide triphosphate hydrolases"/>
    <property type="match status" value="2"/>
</dbReference>
<evidence type="ECO:0000259" key="6">
    <source>
        <dbReference type="PROSITE" id="PS50893"/>
    </source>
</evidence>
<dbReference type="PANTHER" id="PTHR24221">
    <property type="entry name" value="ATP-BINDING CASSETTE SUB-FAMILY B"/>
    <property type="match status" value="1"/>
</dbReference>
<evidence type="ECO:0000259" key="7">
    <source>
        <dbReference type="PROSITE" id="PS50929"/>
    </source>
</evidence>
<dbReference type="Pfam" id="PF00005">
    <property type="entry name" value="ABC_tran"/>
    <property type="match status" value="1"/>
</dbReference>
<dbReference type="GO" id="GO:0005524">
    <property type="term" value="F:ATP binding"/>
    <property type="evidence" value="ECO:0007669"/>
    <property type="project" value="InterPro"/>
</dbReference>
<dbReference type="EMBL" id="LGSR01000006">
    <property type="protein sequence ID" value="KOS22302.1"/>
    <property type="molecule type" value="Genomic_DNA"/>
</dbReference>
<comment type="caution">
    <text evidence="8">The sequence shown here is derived from an EMBL/GenBank/DDBJ whole genome shotgun (WGS) entry which is preliminary data.</text>
</comment>
<dbReference type="PANTHER" id="PTHR24221:SF503">
    <property type="entry name" value="MITOCHONDRIAL POTASSIUM CHANNEL ATP-BINDING SUBUNIT"/>
    <property type="match status" value="1"/>
</dbReference>
<feature type="transmembrane region" description="Helical" evidence="5">
    <location>
        <begin position="17"/>
        <end position="36"/>
    </location>
</feature>
<dbReference type="InterPro" id="IPR039421">
    <property type="entry name" value="Type_1_exporter"/>
</dbReference>
<dbReference type="InterPro" id="IPR003439">
    <property type="entry name" value="ABC_transporter-like_ATP-bd"/>
</dbReference>
<protein>
    <submittedName>
        <fullName evidence="8">Heavy metal tolerance protein</fullName>
    </submittedName>
</protein>
<evidence type="ECO:0000313" key="8">
    <source>
        <dbReference type="EMBL" id="KOS22302.1"/>
    </source>
</evidence>
<dbReference type="GO" id="GO:0016887">
    <property type="term" value="F:ATP hydrolysis activity"/>
    <property type="evidence" value="ECO:0007669"/>
    <property type="project" value="InterPro"/>
</dbReference>
<dbReference type="InterPro" id="IPR036640">
    <property type="entry name" value="ABC1_TM_sf"/>
</dbReference>
<evidence type="ECO:0000256" key="3">
    <source>
        <dbReference type="ARBA" id="ARBA00022989"/>
    </source>
</evidence>
<feature type="domain" description="ABC transmembrane type-1" evidence="7">
    <location>
        <begin position="1"/>
        <end position="159"/>
    </location>
</feature>
<dbReference type="GO" id="GO:0140359">
    <property type="term" value="F:ABC-type transporter activity"/>
    <property type="evidence" value="ECO:0007669"/>
    <property type="project" value="InterPro"/>
</dbReference>
<gene>
    <name evidence="8" type="ORF">ESCO_002002</name>
</gene>
<dbReference type="STRING" id="150374.A0A0M9VWP5"/>
<keyword evidence="4 5" id="KW-0472">Membrane</keyword>
<evidence type="ECO:0000256" key="1">
    <source>
        <dbReference type="ARBA" id="ARBA00004141"/>
    </source>
</evidence>
<keyword evidence="3 5" id="KW-1133">Transmembrane helix</keyword>
<keyword evidence="9" id="KW-1185">Reference proteome</keyword>
<dbReference type="InterPro" id="IPR027417">
    <property type="entry name" value="P-loop_NTPase"/>
</dbReference>
<dbReference type="SUPFAM" id="SSF90123">
    <property type="entry name" value="ABC transporter transmembrane region"/>
    <property type="match status" value="1"/>
</dbReference>
<sequence length="399" mass="44990">MCIAVVYLSVTFGPYEGLITVATGTIFIVFTTRLVAESKSASRKRINAMYKEYYLRHSGLIGWQTVSSFNQIGYEDNRHADAVTNRWLKEQQYVMSWYLSIAFQTVILTCGLMASAFLAVYRINSGKVTAGQFAMLLMYWAQLTSPLQFFARLGKNMSDDFIDAERLLDVMKTKPSVENRKGARPLKFVSGEVEFEDVCFSYDKKKEIINHVDLKIPAGMTVAFVGATGAGKSTILKLLDRFYDVTSGSIKIDGQDIRDVDLFSLRDRIGIVPQNPILFDDSIMNNVRYGRITATDEEVYAACRAASYETRVGERGVRLCQGRTTFIVAHRLSTIMNADRIVMVEHGKIIEQGTHSELIVANGKYADLWSKQIFIKPQDNIDALNDHGQDRQKLWASQP</sequence>
<dbReference type="OrthoDB" id="6500128at2759"/>
<feature type="domain" description="ABC transporter" evidence="6">
    <location>
        <begin position="193"/>
        <end position="371"/>
    </location>
</feature>